<dbReference type="AlphaFoldDB" id="A0A3B1BUZ1"/>
<comment type="subcellular location">
    <subcellularLocation>
        <location evidence="1">Cell outer membrane</location>
        <topology evidence="1">Multi-pass membrane protein</topology>
    </subcellularLocation>
</comment>
<evidence type="ECO:0008006" key="8">
    <source>
        <dbReference type="Google" id="ProtNLM"/>
    </source>
</evidence>
<keyword evidence="5" id="KW-0472">Membrane</keyword>
<keyword evidence="6" id="KW-0998">Cell outer membrane</keyword>
<dbReference type="PANTHER" id="PTHR35093">
    <property type="entry name" value="OUTER MEMBRANE PROTEIN NMB0088-RELATED"/>
    <property type="match status" value="1"/>
</dbReference>
<evidence type="ECO:0000256" key="2">
    <source>
        <dbReference type="ARBA" id="ARBA00022452"/>
    </source>
</evidence>
<evidence type="ECO:0000256" key="6">
    <source>
        <dbReference type="ARBA" id="ARBA00023237"/>
    </source>
</evidence>
<evidence type="ECO:0000313" key="7">
    <source>
        <dbReference type="EMBL" id="VAX19562.1"/>
    </source>
</evidence>
<protein>
    <recommendedName>
        <fullName evidence="8">Long-chain fatty acid transport protein</fullName>
    </recommendedName>
</protein>
<keyword evidence="3" id="KW-0812">Transmembrane</keyword>
<gene>
    <name evidence="7" type="ORF">MNBD_NITROSPINAE01-184</name>
</gene>
<sequence>MAAGFRLLEQDNAGQGRAHAMVASVNDAAAVYYNPAAMLEVGKYASKVGVQFIAPTVEYSGQGTSMETSNETFVVPHLYVVHQYEGKGLAVGFGIFTNFGLGTTWSNDGPFRYIATDTELKTKTLNLNVAKKFGDKFSFAVGVDYMSSDVRFDSMFPFGFFIPGSADGYTVLKGTGDGWGYNLALLFKPTKQIKIGVSYRSEIQTELTGDMEVLNFPSGLQPLLALKGMRGDDYKTSHSVNINYPEILVVGISFQPNDKLTLEFDIDYTGWSSYNELDIKASDSVVTPTGVTVVPAETVSKKNWNNVTAFRFGVSYKATEKLALSTGYYFDPTPIPEDTLDPRLPGNDRNLFALGAGYKATDHFTIDVAYSYIWTDTRSVNNNVGANVLSSVNGDYKNTTHIFGVSVGYAM</sequence>
<proteinExistence type="predicted"/>
<dbReference type="InterPro" id="IPR005017">
    <property type="entry name" value="OMPP1/FadL/TodX"/>
</dbReference>
<dbReference type="SUPFAM" id="SSF56935">
    <property type="entry name" value="Porins"/>
    <property type="match status" value="1"/>
</dbReference>
<evidence type="ECO:0000256" key="4">
    <source>
        <dbReference type="ARBA" id="ARBA00022729"/>
    </source>
</evidence>
<reference evidence="7" key="1">
    <citation type="submission" date="2018-06" db="EMBL/GenBank/DDBJ databases">
        <authorList>
            <person name="Zhirakovskaya E."/>
        </authorList>
    </citation>
    <scope>NUCLEOTIDE SEQUENCE</scope>
</reference>
<evidence type="ECO:0000256" key="5">
    <source>
        <dbReference type="ARBA" id="ARBA00023136"/>
    </source>
</evidence>
<dbReference type="PANTHER" id="PTHR35093:SF8">
    <property type="entry name" value="OUTER MEMBRANE PROTEIN NMB0088-RELATED"/>
    <property type="match status" value="1"/>
</dbReference>
<dbReference type="Pfam" id="PF03349">
    <property type="entry name" value="Toluene_X"/>
    <property type="match status" value="1"/>
</dbReference>
<accession>A0A3B1BUZ1</accession>
<evidence type="ECO:0000256" key="3">
    <source>
        <dbReference type="ARBA" id="ARBA00022692"/>
    </source>
</evidence>
<keyword evidence="4" id="KW-0732">Signal</keyword>
<dbReference type="Gene3D" id="2.40.160.60">
    <property type="entry name" value="Outer membrane protein transport protein (OMPP1/FadL/TodX)"/>
    <property type="match status" value="1"/>
</dbReference>
<evidence type="ECO:0000256" key="1">
    <source>
        <dbReference type="ARBA" id="ARBA00004571"/>
    </source>
</evidence>
<name>A0A3B1BUZ1_9ZZZZ</name>
<organism evidence="7">
    <name type="scientific">hydrothermal vent metagenome</name>
    <dbReference type="NCBI Taxonomy" id="652676"/>
    <lineage>
        <taxon>unclassified sequences</taxon>
        <taxon>metagenomes</taxon>
        <taxon>ecological metagenomes</taxon>
    </lineage>
</organism>
<dbReference type="GO" id="GO:0015483">
    <property type="term" value="F:long-chain fatty acid transporting porin activity"/>
    <property type="evidence" value="ECO:0007669"/>
    <property type="project" value="TreeGrafter"/>
</dbReference>
<dbReference type="GO" id="GO:0009279">
    <property type="term" value="C:cell outer membrane"/>
    <property type="evidence" value="ECO:0007669"/>
    <property type="project" value="UniProtKB-SubCell"/>
</dbReference>
<keyword evidence="2" id="KW-1134">Transmembrane beta strand</keyword>
<dbReference type="EMBL" id="UOGC01000091">
    <property type="protein sequence ID" value="VAX19562.1"/>
    <property type="molecule type" value="Genomic_DNA"/>
</dbReference>